<keyword evidence="3" id="KW-1185">Reference proteome</keyword>
<protein>
    <submittedName>
        <fullName evidence="2">Uncharacterized protein</fullName>
    </submittedName>
</protein>
<evidence type="ECO:0000313" key="3">
    <source>
        <dbReference type="Proteomes" id="UP001642360"/>
    </source>
</evidence>
<dbReference type="EMBL" id="CAUOFW020008924">
    <property type="protein sequence ID" value="CAK9184299.1"/>
    <property type="molecule type" value="Genomic_DNA"/>
</dbReference>
<dbReference type="Proteomes" id="UP001642360">
    <property type="component" value="Unassembled WGS sequence"/>
</dbReference>
<feature type="compositionally biased region" description="Basic and acidic residues" evidence="1">
    <location>
        <begin position="10"/>
        <end position="19"/>
    </location>
</feature>
<feature type="region of interest" description="Disordered" evidence="1">
    <location>
        <begin position="1"/>
        <end position="24"/>
    </location>
</feature>
<reference evidence="2 3" key="1">
    <citation type="submission" date="2024-02" db="EMBL/GenBank/DDBJ databases">
        <authorList>
            <person name="Vignale AGUSTIN F."/>
            <person name="Sosa J E."/>
            <person name="Modenutti C."/>
        </authorList>
    </citation>
    <scope>NUCLEOTIDE SEQUENCE [LARGE SCALE GENOMIC DNA]</scope>
</reference>
<comment type="caution">
    <text evidence="2">The sequence shown here is derived from an EMBL/GenBank/DDBJ whole genome shotgun (WGS) entry which is preliminary data.</text>
</comment>
<accession>A0ABC8UTE4</accession>
<dbReference type="AlphaFoldDB" id="A0ABC8UTE4"/>
<feature type="non-terminal residue" evidence="2">
    <location>
        <position position="1"/>
    </location>
</feature>
<organism evidence="2 3">
    <name type="scientific">Ilex paraguariensis</name>
    <name type="common">yerba mate</name>
    <dbReference type="NCBI Taxonomy" id="185542"/>
    <lineage>
        <taxon>Eukaryota</taxon>
        <taxon>Viridiplantae</taxon>
        <taxon>Streptophyta</taxon>
        <taxon>Embryophyta</taxon>
        <taxon>Tracheophyta</taxon>
        <taxon>Spermatophyta</taxon>
        <taxon>Magnoliopsida</taxon>
        <taxon>eudicotyledons</taxon>
        <taxon>Gunneridae</taxon>
        <taxon>Pentapetalae</taxon>
        <taxon>asterids</taxon>
        <taxon>campanulids</taxon>
        <taxon>Aquifoliales</taxon>
        <taxon>Aquifoliaceae</taxon>
        <taxon>Ilex</taxon>
    </lineage>
</organism>
<evidence type="ECO:0000313" key="2">
    <source>
        <dbReference type="EMBL" id="CAK9184299.1"/>
    </source>
</evidence>
<name>A0ABC8UTE4_9AQUA</name>
<sequence length="107" mass="12094">HVKKRSMKTKWSDSIRESTFDEDSSSLEDEEKFTAFIGSHSYPLRETSRSVVEEEGLSSAIEVDDLVVEVTSRKDDMGSVEDLQDAFDQLDPSYGLSGFQHPDLWAC</sequence>
<proteinExistence type="predicted"/>
<evidence type="ECO:0000256" key="1">
    <source>
        <dbReference type="SAM" id="MobiDB-lite"/>
    </source>
</evidence>
<gene>
    <name evidence="2" type="ORF">ILEXP_LOCUS54604</name>
</gene>